<name>G5JJS6_9STAP</name>
<evidence type="ECO:0000313" key="2">
    <source>
        <dbReference type="Proteomes" id="UP000005413"/>
    </source>
</evidence>
<keyword evidence="2" id="KW-1185">Reference proteome</keyword>
<proteinExistence type="predicted"/>
<evidence type="ECO:0000313" key="1">
    <source>
        <dbReference type="EMBL" id="EHJ07583.1"/>
    </source>
</evidence>
<accession>G5JJS6</accession>
<dbReference type="AlphaFoldDB" id="G5JJS6"/>
<sequence length="304" mass="35217">MISGKEINRSELIKRSDVTTRTLRRDVDVINQFFKDPESPWRNSSTKIQLVGKNDNATYKLINSSFSKDSYAILGLLISIKSLTPKLHQNVHALFKALIDDSKPEDKNTLNSVLNHFSVRKNPNDCNFPGHELMTLQTALAKGVMVGFKHKRTGKYVFATPHSLMYMNYDYWLTYETGDKFFDVKVRDIIDVEMNENFSKTKSEANEIVTVRVHKDIANELKQLYAVLDDRQLNDDEAKYVDNKDDWLIFYIACTKLDAYYIAYQKAPRAQILAPQTYVDSFLERMLEIFNQYNLPPEKLSKGE</sequence>
<organism evidence="1 2">
    <name type="scientific">Staphylococcus simiae CCM 7213 = CCUG 51256</name>
    <dbReference type="NCBI Taxonomy" id="911238"/>
    <lineage>
        <taxon>Bacteria</taxon>
        <taxon>Bacillati</taxon>
        <taxon>Bacillota</taxon>
        <taxon>Bacilli</taxon>
        <taxon>Bacillales</taxon>
        <taxon>Staphylococcaceae</taxon>
        <taxon>Staphylococcus</taxon>
    </lineage>
</organism>
<reference evidence="1 2" key="1">
    <citation type="journal article" date="2012" name="BMC Genomics">
        <title>Comparative genomic analysis of the genus Staphylococcus including Staphylococcus aureus and its newly described sister species Staphylococcus simiae.</title>
        <authorList>
            <person name="Suzuki H."/>
            <person name="Lefebure T."/>
            <person name="Pavinski Bitar P."/>
            <person name="Stanhope M.J."/>
        </authorList>
    </citation>
    <scope>NUCLEOTIDE SEQUENCE [LARGE SCALE GENOMIC DNA]</scope>
    <source>
        <strain evidence="1 2">CCM 7213</strain>
    </source>
</reference>
<gene>
    <name evidence="1" type="ORF">SS7213T_08677</name>
</gene>
<protein>
    <recommendedName>
        <fullName evidence="3">WYL domain-containing protein</fullName>
    </recommendedName>
</protein>
<comment type="caution">
    <text evidence="1">The sequence shown here is derived from an EMBL/GenBank/DDBJ whole genome shotgun (WGS) entry which is preliminary data.</text>
</comment>
<dbReference type="PATRIC" id="fig|911238.3.peg.1509"/>
<dbReference type="EMBL" id="AEUN01000459">
    <property type="protein sequence ID" value="EHJ07583.1"/>
    <property type="molecule type" value="Genomic_DNA"/>
</dbReference>
<dbReference type="Proteomes" id="UP000005413">
    <property type="component" value="Unassembled WGS sequence"/>
</dbReference>
<evidence type="ECO:0008006" key="3">
    <source>
        <dbReference type="Google" id="ProtNLM"/>
    </source>
</evidence>